<protein>
    <submittedName>
        <fullName evidence="1">Uncharacterized protein</fullName>
    </submittedName>
</protein>
<gene>
    <name evidence="1" type="ordered locus">mru_0965</name>
</gene>
<proteinExistence type="predicted"/>
<dbReference type="HOGENOM" id="CLU_3178635_0_0_2"/>
<name>D3E2Q5_METRM</name>
<sequence>MARPISPTPTLYGEDARRFLKKMNEPPTEKEKKFWKEVESQRFVPF</sequence>
<dbReference type="AlphaFoldDB" id="D3E2Q5"/>
<dbReference type="EMBL" id="CP001719">
    <property type="protein sequence ID" value="ADC46816.1"/>
    <property type="molecule type" value="Genomic_DNA"/>
</dbReference>
<accession>D3E2Q5</accession>
<dbReference type="OrthoDB" id="78209at2157"/>
<evidence type="ECO:0000313" key="1">
    <source>
        <dbReference type="EMBL" id="ADC46816.1"/>
    </source>
</evidence>
<evidence type="ECO:0000313" key="2">
    <source>
        <dbReference type="Proteomes" id="UP000008680"/>
    </source>
</evidence>
<dbReference type="eggNOG" id="arCOG12644">
    <property type="taxonomic scope" value="Archaea"/>
</dbReference>
<keyword evidence="2" id="KW-1185">Reference proteome</keyword>
<reference evidence="1 2" key="1">
    <citation type="journal article" date="2010" name="PLoS ONE">
        <title>The genome sequence of the rumen methanogen Methanobrevibacter ruminantium reveals new possibilities for controlling ruminant methane emissions.</title>
        <authorList>
            <person name="Leahy S.C."/>
            <person name="Kelly W.J."/>
            <person name="Altermann E."/>
            <person name="Ronimus R.S."/>
            <person name="Yeoman C.J."/>
            <person name="Pacheco D.M."/>
            <person name="Li D."/>
            <person name="Kong Z."/>
            <person name="McTavish S."/>
            <person name="Sang C."/>
            <person name="Lambie S.C."/>
            <person name="Janssen P.H."/>
            <person name="Dey D."/>
            <person name="Attwood G.T."/>
        </authorList>
    </citation>
    <scope>NUCLEOTIDE SEQUENCE [LARGE SCALE GENOMIC DNA]</scope>
    <source>
        <strain evidence="2">ATCC 35063 / DSM 1093 / JCM 13430 / OCM 146 / M1</strain>
    </source>
</reference>
<dbReference type="Proteomes" id="UP000008680">
    <property type="component" value="Chromosome"/>
</dbReference>
<dbReference type="KEGG" id="mru:mru_0965"/>
<organism evidence="1 2">
    <name type="scientific">Methanobrevibacter ruminantium (strain ATCC 35063 / DSM 1093 / JCM 13430 / OCM 146 / M1)</name>
    <name type="common">Methanobacterium ruminantium</name>
    <dbReference type="NCBI Taxonomy" id="634498"/>
    <lineage>
        <taxon>Archaea</taxon>
        <taxon>Methanobacteriati</taxon>
        <taxon>Methanobacteriota</taxon>
        <taxon>Methanomada group</taxon>
        <taxon>Methanobacteria</taxon>
        <taxon>Methanobacteriales</taxon>
        <taxon>Methanobacteriaceae</taxon>
        <taxon>Methanobrevibacter</taxon>
    </lineage>
</organism>
<dbReference type="GeneID" id="55593062"/>
<dbReference type="RefSeq" id="WP_012955767.1">
    <property type="nucleotide sequence ID" value="NC_013790.1"/>
</dbReference>
<dbReference type="PATRIC" id="fig|634498.28.peg.967"/>